<dbReference type="EMBL" id="MPDP01000083">
    <property type="protein sequence ID" value="KAK1483729.1"/>
    <property type="molecule type" value="Genomic_DNA"/>
</dbReference>
<evidence type="ECO:0000313" key="2">
    <source>
        <dbReference type="EMBL" id="KAK1483729.1"/>
    </source>
</evidence>
<feature type="compositionally biased region" description="Acidic residues" evidence="1">
    <location>
        <begin position="1"/>
        <end position="19"/>
    </location>
</feature>
<proteinExistence type="predicted"/>
<feature type="compositionally biased region" description="Pro residues" evidence="1">
    <location>
        <begin position="30"/>
        <end position="39"/>
    </location>
</feature>
<protein>
    <submittedName>
        <fullName evidence="2">Uncharacterized protein</fullName>
    </submittedName>
</protein>
<gene>
    <name evidence="2" type="ORF">CCUS01_15664</name>
</gene>
<accession>A0AAI9VE95</accession>
<dbReference type="Proteomes" id="UP001239213">
    <property type="component" value="Unassembled WGS sequence"/>
</dbReference>
<organism evidence="2 3">
    <name type="scientific">Colletotrichum cuscutae</name>
    <dbReference type="NCBI Taxonomy" id="1209917"/>
    <lineage>
        <taxon>Eukaryota</taxon>
        <taxon>Fungi</taxon>
        <taxon>Dikarya</taxon>
        <taxon>Ascomycota</taxon>
        <taxon>Pezizomycotina</taxon>
        <taxon>Sordariomycetes</taxon>
        <taxon>Hypocreomycetidae</taxon>
        <taxon>Glomerellales</taxon>
        <taxon>Glomerellaceae</taxon>
        <taxon>Colletotrichum</taxon>
        <taxon>Colletotrichum acutatum species complex</taxon>
    </lineage>
</organism>
<name>A0AAI9VE95_9PEZI</name>
<comment type="caution">
    <text evidence="2">The sequence shown here is derived from an EMBL/GenBank/DDBJ whole genome shotgun (WGS) entry which is preliminary data.</text>
</comment>
<evidence type="ECO:0000256" key="1">
    <source>
        <dbReference type="SAM" id="MobiDB-lite"/>
    </source>
</evidence>
<feature type="region of interest" description="Disordered" evidence="1">
    <location>
        <begin position="1"/>
        <end position="61"/>
    </location>
</feature>
<sequence>MTEPENFEEDLFADLYDDDTPAKPAAAQQPAPPPAPVAVPQPSVETHAEPPPHTAKNPSAKEDGWDAYLDWINLKHFCCGLRELGHQLPHGYSYWAFLVLGTWMDKRGHQYKTLASHVLGNILQGHQAGQGKLQRRHEKLEEKQEREAIKRYRAKSQLEKQPEITEICRR</sequence>
<dbReference type="AlphaFoldDB" id="A0AAI9VE95"/>
<keyword evidence="3" id="KW-1185">Reference proteome</keyword>
<evidence type="ECO:0000313" key="3">
    <source>
        <dbReference type="Proteomes" id="UP001239213"/>
    </source>
</evidence>
<reference evidence="2" key="1">
    <citation type="submission" date="2016-11" db="EMBL/GenBank/DDBJ databases">
        <title>The genome sequence of Colletotrichum cuscutae.</title>
        <authorList>
            <person name="Baroncelli R."/>
        </authorList>
    </citation>
    <scope>NUCLEOTIDE SEQUENCE</scope>
    <source>
        <strain evidence="2">IMI 304802</strain>
    </source>
</reference>